<dbReference type="EMBL" id="FMDN01000005">
    <property type="protein sequence ID" value="SCG48394.1"/>
    <property type="molecule type" value="Genomic_DNA"/>
</dbReference>
<dbReference type="RefSeq" id="WP_091294244.1">
    <property type="nucleotide sequence ID" value="NZ_FMDN01000005.1"/>
</dbReference>
<organism evidence="1 2">
    <name type="scientific">Micromonospora halophytica</name>
    <dbReference type="NCBI Taxonomy" id="47864"/>
    <lineage>
        <taxon>Bacteria</taxon>
        <taxon>Bacillati</taxon>
        <taxon>Actinomycetota</taxon>
        <taxon>Actinomycetes</taxon>
        <taxon>Micromonosporales</taxon>
        <taxon>Micromonosporaceae</taxon>
        <taxon>Micromonospora</taxon>
    </lineage>
</organism>
<accession>A0A1C5HQW8</accession>
<protein>
    <recommendedName>
        <fullName evidence="3">PAS fold</fullName>
    </recommendedName>
</protein>
<sequence length="153" mass="16015">MAHVELSLSEVFAPTSRTPPEQESDNVGQWSATVSHADEPCLLIDAETRVVAISASGCRLLCLGAPEDVVGLPLLKGGLRLLDFTAARGELTEQETDKIPPLLALHSGRLARGLLRVQAAGDDNAPDATVDAISTPVLTDGDVAGSLTFFSQV</sequence>
<reference evidence="2" key="1">
    <citation type="submission" date="2016-06" db="EMBL/GenBank/DDBJ databases">
        <authorList>
            <person name="Varghese N."/>
        </authorList>
    </citation>
    <scope>NUCLEOTIDE SEQUENCE [LARGE SCALE GENOMIC DNA]</scope>
    <source>
        <strain evidence="2">DSM 43171</strain>
    </source>
</reference>
<gene>
    <name evidence="1" type="ORF">GA0070560_105253</name>
</gene>
<dbReference type="OrthoDB" id="3383660at2"/>
<proteinExistence type="predicted"/>
<evidence type="ECO:0008006" key="3">
    <source>
        <dbReference type="Google" id="ProtNLM"/>
    </source>
</evidence>
<dbReference type="Proteomes" id="UP000199408">
    <property type="component" value="Unassembled WGS sequence"/>
</dbReference>
<dbReference type="AlphaFoldDB" id="A0A1C5HQW8"/>
<dbReference type="STRING" id="47864.GA0070560_105253"/>
<keyword evidence="2" id="KW-1185">Reference proteome</keyword>
<evidence type="ECO:0000313" key="1">
    <source>
        <dbReference type="EMBL" id="SCG48394.1"/>
    </source>
</evidence>
<evidence type="ECO:0000313" key="2">
    <source>
        <dbReference type="Proteomes" id="UP000199408"/>
    </source>
</evidence>
<name>A0A1C5HQW8_9ACTN</name>